<dbReference type="InterPro" id="IPR002901">
    <property type="entry name" value="MGlyc_endo_b_GlcNAc-like_dom"/>
</dbReference>
<feature type="transmembrane region" description="Helical" evidence="1">
    <location>
        <begin position="12"/>
        <end position="32"/>
    </location>
</feature>
<keyword evidence="1" id="KW-0472">Membrane</keyword>
<organism evidence="3">
    <name type="scientific">Podoviridae sp. ctz6O13</name>
    <dbReference type="NCBI Taxonomy" id="2827757"/>
    <lineage>
        <taxon>Viruses</taxon>
        <taxon>Duplodnaviria</taxon>
        <taxon>Heunggongvirae</taxon>
        <taxon>Uroviricota</taxon>
        <taxon>Caudoviricetes</taxon>
    </lineage>
</organism>
<feature type="domain" description="Mannosyl-glycoprotein endo-beta-N-acetylglucosamidase-like" evidence="2">
    <location>
        <begin position="66"/>
        <end position="159"/>
    </location>
</feature>
<accession>A0A8S5TJZ8</accession>
<dbReference type="EMBL" id="BK032843">
    <property type="protein sequence ID" value="DAF63622.1"/>
    <property type="molecule type" value="Genomic_DNA"/>
</dbReference>
<keyword evidence="1" id="KW-1133">Transmembrane helix</keyword>
<name>A0A8S5TJZ8_9CAUD</name>
<keyword evidence="1" id="KW-0812">Transmembrane</keyword>
<dbReference type="Pfam" id="PF01832">
    <property type="entry name" value="Glucosaminidase"/>
    <property type="match status" value="1"/>
</dbReference>
<proteinExistence type="predicted"/>
<reference evidence="3" key="1">
    <citation type="journal article" date="2021" name="Proc. Natl. Acad. Sci. U.S.A.">
        <title>A Catalog of Tens of Thousands of Viruses from Human Metagenomes Reveals Hidden Associations with Chronic Diseases.</title>
        <authorList>
            <person name="Tisza M.J."/>
            <person name="Buck C.B."/>
        </authorList>
    </citation>
    <scope>NUCLEOTIDE SEQUENCE</scope>
    <source>
        <strain evidence="3">Ctz6O13</strain>
    </source>
</reference>
<sequence>MNISTFYQNAFYSLGGTIIGFAVAASVFYKPVKTEIQMPMRPVEKVIVTDSIKSADKTKLNDSTLRKELIRRGVKHPDIVLAQAKLETGHYTSHVCKRYNNLFGLRHKKGYYKFNTWQESVVAYRDYVQYKYKGGDYYRFLERIGYAEEPNYTNYVRQLV</sequence>
<evidence type="ECO:0000256" key="1">
    <source>
        <dbReference type="SAM" id="Phobius"/>
    </source>
</evidence>
<dbReference type="GO" id="GO:0004040">
    <property type="term" value="F:amidase activity"/>
    <property type="evidence" value="ECO:0007669"/>
    <property type="project" value="InterPro"/>
</dbReference>
<evidence type="ECO:0000313" key="3">
    <source>
        <dbReference type="EMBL" id="DAF63622.1"/>
    </source>
</evidence>
<protein>
    <submittedName>
        <fullName evidence="3">Mannosyl-glycoprotein endo-beta-N-acetylglucosaminidase</fullName>
    </submittedName>
</protein>
<dbReference type="Gene3D" id="1.10.530.10">
    <property type="match status" value="1"/>
</dbReference>
<evidence type="ECO:0000259" key="2">
    <source>
        <dbReference type="Pfam" id="PF01832"/>
    </source>
</evidence>